<dbReference type="Pfam" id="PF13704">
    <property type="entry name" value="Glyco_tranf_2_4"/>
    <property type="match status" value="1"/>
</dbReference>
<gene>
    <name evidence="1" type="ORF">HUK65_05315</name>
</gene>
<dbReference type="Proteomes" id="UP000529417">
    <property type="component" value="Unassembled WGS sequence"/>
</dbReference>
<dbReference type="GO" id="GO:0016740">
    <property type="term" value="F:transferase activity"/>
    <property type="evidence" value="ECO:0007669"/>
    <property type="project" value="UniProtKB-KW"/>
</dbReference>
<protein>
    <submittedName>
        <fullName evidence="1">Glycosyltransferase family 2 protein</fullName>
    </submittedName>
</protein>
<name>A0A7Z0HYU8_9RHOB</name>
<keyword evidence="1" id="KW-0808">Transferase</keyword>
<proteinExistence type="predicted"/>
<accession>A0A7Z0HYU8</accession>
<dbReference type="EMBL" id="JACBXS010000008">
    <property type="protein sequence ID" value="NYS24404.1"/>
    <property type="molecule type" value="Genomic_DNA"/>
</dbReference>
<organism evidence="1 2">
    <name type="scientific">Rhabdonatronobacter sediminivivens</name>
    <dbReference type="NCBI Taxonomy" id="2743469"/>
    <lineage>
        <taxon>Bacteria</taxon>
        <taxon>Pseudomonadati</taxon>
        <taxon>Pseudomonadota</taxon>
        <taxon>Alphaproteobacteria</taxon>
        <taxon>Rhodobacterales</taxon>
        <taxon>Paracoccaceae</taxon>
        <taxon>Rhabdonatronobacter</taxon>
    </lineage>
</organism>
<keyword evidence="2" id="KW-1185">Reference proteome</keyword>
<evidence type="ECO:0000313" key="1">
    <source>
        <dbReference type="EMBL" id="NYS24404.1"/>
    </source>
</evidence>
<reference evidence="1 2" key="1">
    <citation type="journal article" date="2000" name="Arch. Microbiol.">
        <title>Rhodobaca bogoriensis gen. nov. and sp. nov., an alkaliphilic purple nonsulfur bacterium from African Rift Valley soda lakes.</title>
        <authorList>
            <person name="Milford A.D."/>
            <person name="Achenbach L.A."/>
            <person name="Jung D.O."/>
            <person name="Madigan M.T."/>
        </authorList>
    </citation>
    <scope>NUCLEOTIDE SEQUENCE [LARGE SCALE GENOMIC DNA]</scope>
    <source>
        <strain evidence="1 2">2376</strain>
    </source>
</reference>
<evidence type="ECO:0000313" key="2">
    <source>
        <dbReference type="Proteomes" id="UP000529417"/>
    </source>
</evidence>
<comment type="caution">
    <text evidence="1">The sequence shown here is derived from an EMBL/GenBank/DDBJ whole genome shotgun (WGS) entry which is preliminary data.</text>
</comment>
<dbReference type="AlphaFoldDB" id="A0A7Z0HYU8"/>
<sequence>MYRPPPPRTAAWFEFRMRLKARRLQARALWKGRELRCLRRRRWGRGEILLFSTVRNEAARLPWMLQHYRRLGVGHFLFIDNASDDGTREFLLEQPDISVWGTSASYKAARFGQDWITALMLRHGLGHWCVQVDADELLIYPHWQTRPLPALTAWLERSGQRSFAAMMLELYPKGPLNAQPYCPGTDPVAVLPWFDAGNYTLRHNPLLDCLLMQGGVRARTFFGAMPNRAPTLTKLPLVKWGRDCVWVNSTHSALPRALNRVYAADGGMLASGALLHTKFLHLVVERARVEKARGEHFGNAPVFDDYYDAVMSAPDLWCAASARYQGWRQLERLGLISRGGWG</sequence>